<organism evidence="7 8">
    <name type="scientific">Streblomastix strix</name>
    <dbReference type="NCBI Taxonomy" id="222440"/>
    <lineage>
        <taxon>Eukaryota</taxon>
        <taxon>Metamonada</taxon>
        <taxon>Preaxostyla</taxon>
        <taxon>Oxymonadida</taxon>
        <taxon>Streblomastigidae</taxon>
        <taxon>Streblomastix</taxon>
    </lineage>
</organism>
<dbReference type="EMBL" id="SNRW01001251">
    <property type="protein sequence ID" value="KAA6397135.1"/>
    <property type="molecule type" value="Genomic_DNA"/>
</dbReference>
<evidence type="ECO:0000313" key="8">
    <source>
        <dbReference type="Proteomes" id="UP000324800"/>
    </source>
</evidence>
<evidence type="ECO:0000256" key="1">
    <source>
        <dbReference type="ARBA" id="ARBA00023015"/>
    </source>
</evidence>
<dbReference type="AlphaFoldDB" id="A0A5J4WRU6"/>
<dbReference type="OrthoDB" id="16041at2759"/>
<dbReference type="GO" id="GO:0006355">
    <property type="term" value="P:regulation of DNA-templated transcription"/>
    <property type="evidence" value="ECO:0007669"/>
    <property type="project" value="InterPro"/>
</dbReference>
<evidence type="ECO:0000259" key="6">
    <source>
        <dbReference type="PROSITE" id="PS51037"/>
    </source>
</evidence>
<dbReference type="InterPro" id="IPR055129">
    <property type="entry name" value="YEATS_dom"/>
</dbReference>
<dbReference type="GO" id="GO:0005634">
    <property type="term" value="C:nucleus"/>
    <property type="evidence" value="ECO:0007669"/>
    <property type="project" value="UniProtKB-SubCell"/>
</dbReference>
<dbReference type="PANTHER" id="PTHR47573">
    <property type="entry name" value="PROTEIN AF-9 HOMOLOG"/>
    <property type="match status" value="1"/>
</dbReference>
<dbReference type="PROSITE" id="PS51037">
    <property type="entry name" value="YEATS"/>
    <property type="match status" value="1"/>
</dbReference>
<proteinExistence type="predicted"/>
<evidence type="ECO:0000256" key="4">
    <source>
        <dbReference type="PROSITE-ProRule" id="PRU00376"/>
    </source>
</evidence>
<comment type="caution">
    <text evidence="7">The sequence shown here is derived from an EMBL/GenBank/DDBJ whole genome shotgun (WGS) entry which is preliminary data.</text>
</comment>
<dbReference type="Gene3D" id="2.60.40.1970">
    <property type="entry name" value="YEATS domain"/>
    <property type="match status" value="1"/>
</dbReference>
<keyword evidence="1" id="KW-0805">Transcription regulation</keyword>
<dbReference type="Pfam" id="PF03366">
    <property type="entry name" value="YEATS"/>
    <property type="match status" value="1"/>
</dbReference>
<keyword evidence="2" id="KW-0804">Transcription</keyword>
<evidence type="ECO:0000256" key="5">
    <source>
        <dbReference type="SAM" id="MobiDB-lite"/>
    </source>
</evidence>
<dbReference type="InterPro" id="IPR005033">
    <property type="entry name" value="YEATS"/>
</dbReference>
<feature type="region of interest" description="Disordered" evidence="5">
    <location>
        <begin position="302"/>
        <end position="341"/>
    </location>
</feature>
<sequence>LQPIVYGNTAEWKGRVEGSQKYMKWTVFVRSPFNHDISSFVRSVIFELHEDFHPNKRVVNEPPYEITEEGWGQFNLKITINFRMNDVNPVLIIHRLGLLSPDEMITANIGKHESFEVCDELLFVQPSSQSLKILDEVKENCPEYTSRDHMKNFQLQERLISIGKNIEKIGRECLRVERKNQATDMMLNTYYKIINDRKKIMRGEVKQGEKQYLMIGNEILNEDEIKTLENMKYETDRLRDKKLRGEQKIIDHQQSNELKQLVEDIEEEQEKGSESGYYSSQRQLEREKQWNEIIEWMNEVERIKSSSHSSSGAPSQVRSSIGSNRRSGGQQGQEIVNIEEF</sequence>
<feature type="non-terminal residue" evidence="7">
    <location>
        <position position="1"/>
    </location>
</feature>
<comment type="subcellular location">
    <subcellularLocation>
        <location evidence="4">Nucleus</location>
    </subcellularLocation>
</comment>
<gene>
    <name evidence="7" type="ORF">EZS28_007336</name>
</gene>
<protein>
    <submittedName>
        <fullName evidence="7">Putative YEATS family protein</fullName>
    </submittedName>
</protein>
<keyword evidence="3 4" id="KW-0539">Nucleus</keyword>
<name>A0A5J4WRU6_9EUKA</name>
<feature type="compositionally biased region" description="Low complexity" evidence="5">
    <location>
        <begin position="318"/>
        <end position="328"/>
    </location>
</feature>
<reference evidence="7 8" key="1">
    <citation type="submission" date="2019-03" db="EMBL/GenBank/DDBJ databases">
        <title>Single cell metagenomics reveals metabolic interactions within the superorganism composed of flagellate Streblomastix strix and complex community of Bacteroidetes bacteria on its surface.</title>
        <authorList>
            <person name="Treitli S.C."/>
            <person name="Kolisko M."/>
            <person name="Husnik F."/>
            <person name="Keeling P."/>
            <person name="Hampl V."/>
        </authorList>
    </citation>
    <scope>NUCLEOTIDE SEQUENCE [LARGE SCALE GENOMIC DNA]</scope>
    <source>
        <strain evidence="7">ST1C</strain>
    </source>
</reference>
<evidence type="ECO:0000256" key="3">
    <source>
        <dbReference type="ARBA" id="ARBA00023242"/>
    </source>
</evidence>
<dbReference type="Proteomes" id="UP000324800">
    <property type="component" value="Unassembled WGS sequence"/>
</dbReference>
<accession>A0A5J4WRU6</accession>
<dbReference type="InterPro" id="IPR038704">
    <property type="entry name" value="YEAST_sf"/>
</dbReference>
<dbReference type="PANTHER" id="PTHR47573:SF1">
    <property type="entry name" value="PROTEIN AF-9 HOMOLOG"/>
    <property type="match status" value="1"/>
</dbReference>
<evidence type="ECO:0000313" key="7">
    <source>
        <dbReference type="EMBL" id="KAA6397135.1"/>
    </source>
</evidence>
<evidence type="ECO:0000256" key="2">
    <source>
        <dbReference type="ARBA" id="ARBA00023163"/>
    </source>
</evidence>
<feature type="domain" description="YEATS" evidence="6">
    <location>
        <begin position="1"/>
        <end position="137"/>
    </location>
</feature>